<dbReference type="InterPro" id="IPR036010">
    <property type="entry name" value="2Fe-2S_ferredoxin-like_sf"/>
</dbReference>
<dbReference type="Gene3D" id="3.10.20.30">
    <property type="match status" value="1"/>
</dbReference>
<dbReference type="InterPro" id="IPR012675">
    <property type="entry name" value="Beta-grasp_dom_sf"/>
</dbReference>
<dbReference type="SUPFAM" id="SSF47741">
    <property type="entry name" value="CO dehydrogenase ISP C-domain like"/>
    <property type="match status" value="1"/>
</dbReference>
<dbReference type="Pfam" id="PF00111">
    <property type="entry name" value="Fer2"/>
    <property type="match status" value="1"/>
</dbReference>
<gene>
    <name evidence="4" type="ORF">IPOD504_LOCUS17333</name>
</gene>
<evidence type="ECO:0000256" key="1">
    <source>
        <dbReference type="ARBA" id="ARBA00022714"/>
    </source>
</evidence>
<proteinExistence type="predicted"/>
<evidence type="ECO:0000256" key="2">
    <source>
        <dbReference type="ARBA" id="ARBA00023014"/>
    </source>
</evidence>
<reference evidence="4" key="1">
    <citation type="submission" date="2022-03" db="EMBL/GenBank/DDBJ databases">
        <authorList>
            <person name="Martin H S."/>
        </authorList>
    </citation>
    <scope>NUCLEOTIDE SEQUENCE</scope>
</reference>
<dbReference type="PROSITE" id="PS51085">
    <property type="entry name" value="2FE2S_FER_2"/>
    <property type="match status" value="1"/>
</dbReference>
<dbReference type="InterPro" id="IPR016208">
    <property type="entry name" value="Ald_Oxase/xanthine_DH-like"/>
</dbReference>
<organism evidence="4 5">
    <name type="scientific">Iphiclides podalirius</name>
    <name type="common">scarce swallowtail</name>
    <dbReference type="NCBI Taxonomy" id="110791"/>
    <lineage>
        <taxon>Eukaryota</taxon>
        <taxon>Metazoa</taxon>
        <taxon>Ecdysozoa</taxon>
        <taxon>Arthropoda</taxon>
        <taxon>Hexapoda</taxon>
        <taxon>Insecta</taxon>
        <taxon>Pterygota</taxon>
        <taxon>Neoptera</taxon>
        <taxon>Endopterygota</taxon>
        <taxon>Lepidoptera</taxon>
        <taxon>Glossata</taxon>
        <taxon>Ditrysia</taxon>
        <taxon>Papilionoidea</taxon>
        <taxon>Papilionidae</taxon>
        <taxon>Papilioninae</taxon>
        <taxon>Iphiclides</taxon>
    </lineage>
</organism>
<dbReference type="InterPro" id="IPR036884">
    <property type="entry name" value="2Fe-2S-bd_dom_sf"/>
</dbReference>
<sequence>MDKIEDIIKKPFQTTLIFFVNGKKVVEKSPEPEWTLLWYLRKKLQLTGTKYGCGEGGCGACTVMISQYVRDEDRIRHFAVNACLTPVCAMHGLSIITVEGIGSTQDRLHPVQERLAKAHGSQCGFCTPGIIMSIREDELEIISTTQNPGDIAHIVSETLRIPSHKVVAKVKRIGGGFGGKETRAALLAIPVAIAAYKLKKPVRAVLDRDEDMQVTGYRHPFLTKYKVAFDIEGKICGVLFNFFANAGNYMDISCAMIDRALNHMDNCYYIPNIEINAYLCKTNLPSNTAFRGFGAPKAMLAAECMIRDIATVLNKDYEEIVRINLYKEGDLTHYNQKLTYCTLSRCWNECVETSNYKLRKAAVKEYNRCNRWKKKGFSDIPKEFNVSLLKGAPNPRAVYSSKAVGEPPLFLAASVFFAIKEAIASARSEFGASLEFVLEAPATCARIRMACEDEITKQVKPTIKARGQPWNVLP</sequence>
<dbReference type="SUPFAM" id="SSF54292">
    <property type="entry name" value="2Fe-2S ferredoxin-like"/>
    <property type="match status" value="1"/>
</dbReference>
<dbReference type="PANTHER" id="PTHR45444">
    <property type="entry name" value="XANTHINE DEHYDROGENASE"/>
    <property type="match status" value="1"/>
</dbReference>
<dbReference type="EMBL" id="OW152821">
    <property type="protein sequence ID" value="CAH2076598.1"/>
    <property type="molecule type" value="Genomic_DNA"/>
</dbReference>
<keyword evidence="5" id="KW-1185">Reference proteome</keyword>
<accession>A0ABN8J6N2</accession>
<feature type="non-terminal residue" evidence="4">
    <location>
        <position position="474"/>
    </location>
</feature>
<dbReference type="Gene3D" id="3.30.365.10">
    <property type="entry name" value="Aldehyde oxidase/xanthine dehydrogenase, molybdopterin binding domain"/>
    <property type="match status" value="4"/>
</dbReference>
<name>A0ABN8J6N2_9NEOP</name>
<dbReference type="InterPro" id="IPR008274">
    <property type="entry name" value="AldOxase/xan_DH_MoCoBD1"/>
</dbReference>
<keyword evidence="2" id="KW-0411">Iron-sulfur</keyword>
<keyword evidence="1" id="KW-0408">Iron</keyword>
<feature type="domain" description="2Fe-2S ferredoxin-type" evidence="3">
    <location>
        <begin position="14"/>
        <end position="101"/>
    </location>
</feature>
<evidence type="ECO:0000313" key="5">
    <source>
        <dbReference type="Proteomes" id="UP000837857"/>
    </source>
</evidence>
<dbReference type="PROSITE" id="PS00197">
    <property type="entry name" value="2FE2S_FER_1"/>
    <property type="match status" value="1"/>
</dbReference>
<keyword evidence="1" id="KW-0479">Metal-binding</keyword>
<evidence type="ECO:0000259" key="3">
    <source>
        <dbReference type="PROSITE" id="PS51085"/>
    </source>
</evidence>
<keyword evidence="1" id="KW-0001">2Fe-2S</keyword>
<evidence type="ECO:0000313" key="4">
    <source>
        <dbReference type="EMBL" id="CAH2076598.1"/>
    </source>
</evidence>
<dbReference type="InterPro" id="IPR001041">
    <property type="entry name" value="2Fe-2S_ferredoxin-type"/>
</dbReference>
<dbReference type="InterPro" id="IPR037165">
    <property type="entry name" value="AldOxase/xan_DH_Mopterin-bd_sf"/>
</dbReference>
<dbReference type="PANTHER" id="PTHR45444:SF3">
    <property type="entry name" value="XANTHINE DEHYDROGENASE"/>
    <property type="match status" value="1"/>
</dbReference>
<dbReference type="Proteomes" id="UP000837857">
    <property type="component" value="Chromosome 9"/>
</dbReference>
<dbReference type="InterPro" id="IPR006058">
    <property type="entry name" value="2Fe2S_fd_BS"/>
</dbReference>
<dbReference type="SUPFAM" id="SSF56003">
    <property type="entry name" value="Molybdenum cofactor-binding domain"/>
    <property type="match status" value="1"/>
</dbReference>
<protein>
    <recommendedName>
        <fullName evidence="3">2Fe-2S ferredoxin-type domain-containing protein</fullName>
    </recommendedName>
</protein>
<dbReference type="Pfam" id="PF02738">
    <property type="entry name" value="MoCoBD_1"/>
    <property type="match status" value="1"/>
</dbReference>